<protein>
    <submittedName>
        <fullName evidence="1">Uncharacterized protein</fullName>
    </submittedName>
</protein>
<sequence length="59" mass="6803">MIIKDTTINLFYEKTFYDVVCVVLELPGLVRIIPGSNFFFIPVFKNVFTISAKILRNGF</sequence>
<gene>
    <name evidence="1" type="ORF">DDY73_07680</name>
</gene>
<reference evidence="1 2" key="1">
    <citation type="journal article" date="2018" name="Nat. Biotechnol.">
        <title>A standardized bacterial taxonomy based on genome phylogeny substantially revises the tree of life.</title>
        <authorList>
            <person name="Parks D.H."/>
            <person name="Chuvochina M."/>
            <person name="Waite D.W."/>
            <person name="Rinke C."/>
            <person name="Skarshewski A."/>
            <person name="Chaumeil P.A."/>
            <person name="Hugenholtz P."/>
        </authorList>
    </citation>
    <scope>NUCLEOTIDE SEQUENCE [LARGE SCALE GENOMIC DNA]</scope>
    <source>
        <strain evidence="1">UBA11482</strain>
    </source>
</reference>
<dbReference type="Proteomes" id="UP000262954">
    <property type="component" value="Unassembled WGS sequence"/>
</dbReference>
<dbReference type="AlphaFoldDB" id="A0A354M2Y4"/>
<dbReference type="EMBL" id="DNWC01000096">
    <property type="protein sequence ID" value="HBJ08873.1"/>
    <property type="molecule type" value="Genomic_DNA"/>
</dbReference>
<name>A0A354M2Y4_9BACT</name>
<evidence type="ECO:0000313" key="1">
    <source>
        <dbReference type="EMBL" id="HBJ08873.1"/>
    </source>
</evidence>
<accession>A0A354M2Y4</accession>
<organism evidence="1 2">
    <name type="scientific">Coprobacter fastidiosus</name>
    <dbReference type="NCBI Taxonomy" id="1099853"/>
    <lineage>
        <taxon>Bacteria</taxon>
        <taxon>Pseudomonadati</taxon>
        <taxon>Bacteroidota</taxon>
        <taxon>Bacteroidia</taxon>
        <taxon>Bacteroidales</taxon>
        <taxon>Barnesiellaceae</taxon>
        <taxon>Coprobacter</taxon>
    </lineage>
</organism>
<evidence type="ECO:0000313" key="2">
    <source>
        <dbReference type="Proteomes" id="UP000262954"/>
    </source>
</evidence>
<proteinExistence type="predicted"/>
<comment type="caution">
    <text evidence="1">The sequence shown here is derived from an EMBL/GenBank/DDBJ whole genome shotgun (WGS) entry which is preliminary data.</text>
</comment>